<feature type="region of interest" description="Disordered" evidence="6">
    <location>
        <begin position="1"/>
        <end position="20"/>
    </location>
</feature>
<name>A0A498KB05_MALDO</name>
<comment type="similarity">
    <text evidence="2">Belongs to the fatty acid desaturase CarF family.</text>
</comment>
<evidence type="ECO:0000256" key="1">
    <source>
        <dbReference type="ARBA" id="ARBA00004141"/>
    </source>
</evidence>
<dbReference type="UniPathway" id="UPA00199"/>
<evidence type="ECO:0000256" key="3">
    <source>
        <dbReference type="ARBA" id="ARBA00022692"/>
    </source>
</evidence>
<keyword evidence="5" id="KW-0472">Membrane</keyword>
<dbReference type="STRING" id="3750.A0A498KB05"/>
<dbReference type="EMBL" id="RDQH01000329">
    <property type="protein sequence ID" value="RXI03534.1"/>
    <property type="molecule type" value="Genomic_DNA"/>
</dbReference>
<sequence>MAILTQTKFLPSPKNQLHTSHTPILRTRVHCSATNTTTKVNPTPEKLVIKPPLQQLEPSPSPSPSPALLRDTHTTIRPPRPNDPSLLSTWSHRTWVASGCTTVLVSLAKSITCAADSHIWLEPILAGLVGYVLADLGSGVYHWGIDNYGDASTPIVGIQIEAFQGHHKWPWTITKRQFANNLHALARVVTFIVLPIDLVCDDPVVNGFVAMCSGSIMFSQQFHAWAHGTKSRLPPLVVALQDLGVLVSRSQHAAHHRQPYNNNYCIVSGIWNELLDQHKVFEALEMILYFNLGLRPRSWSEPTSEWTEEIETASQLPAQ</sequence>
<dbReference type="AlphaFoldDB" id="A0A498KB05"/>
<dbReference type="PANTHER" id="PTHR48140:SF1">
    <property type="entry name" value="FATTY ACID DESATURASE 4, CHLOROPLASTIC-RELATED"/>
    <property type="match status" value="1"/>
</dbReference>
<dbReference type="GO" id="GO:0016020">
    <property type="term" value="C:membrane"/>
    <property type="evidence" value="ECO:0007669"/>
    <property type="project" value="UniProtKB-SubCell"/>
</dbReference>
<gene>
    <name evidence="8" type="ORF">DVH24_004186</name>
</gene>
<evidence type="ECO:0000259" key="7">
    <source>
        <dbReference type="Pfam" id="PF10520"/>
    </source>
</evidence>
<dbReference type="Proteomes" id="UP000290289">
    <property type="component" value="Chromosome 3"/>
</dbReference>
<accession>A0A498KB05</accession>
<evidence type="ECO:0000256" key="2">
    <source>
        <dbReference type="ARBA" id="ARBA00007620"/>
    </source>
</evidence>
<keyword evidence="9" id="KW-1185">Reference proteome</keyword>
<evidence type="ECO:0000256" key="5">
    <source>
        <dbReference type="ARBA" id="ARBA00023136"/>
    </source>
</evidence>
<feature type="domain" description="Lipid desaturase" evidence="7">
    <location>
        <begin position="131"/>
        <end position="299"/>
    </location>
</feature>
<reference evidence="8 9" key="1">
    <citation type="submission" date="2018-10" db="EMBL/GenBank/DDBJ databases">
        <title>A high-quality apple genome assembly.</title>
        <authorList>
            <person name="Hu J."/>
        </authorList>
    </citation>
    <scope>NUCLEOTIDE SEQUENCE [LARGE SCALE GENOMIC DNA]</scope>
    <source>
        <strain evidence="9">cv. HFTH1</strain>
        <tissue evidence="8">Young leaf</tissue>
    </source>
</reference>
<dbReference type="PANTHER" id="PTHR48140">
    <property type="entry name" value="FATTY ACID DESATURASE 4, CHLOROPLASTIC-RELATED"/>
    <property type="match status" value="1"/>
</dbReference>
<evidence type="ECO:0000313" key="8">
    <source>
        <dbReference type="EMBL" id="RXI03534.1"/>
    </source>
</evidence>
<feature type="region of interest" description="Disordered" evidence="6">
    <location>
        <begin position="35"/>
        <end position="83"/>
    </location>
</feature>
<dbReference type="Pfam" id="PF10520">
    <property type="entry name" value="Lipid_desat"/>
    <property type="match status" value="1"/>
</dbReference>
<proteinExistence type="inferred from homology"/>
<dbReference type="InterPro" id="IPR019547">
    <property type="entry name" value="Lipid_desat"/>
</dbReference>
<protein>
    <recommendedName>
        <fullName evidence="7">Lipid desaturase domain-containing protein</fullName>
    </recommendedName>
</protein>
<dbReference type="InterPro" id="IPR052864">
    <property type="entry name" value="Chloroplast_FAD_CarF"/>
</dbReference>
<evidence type="ECO:0000256" key="4">
    <source>
        <dbReference type="ARBA" id="ARBA00022989"/>
    </source>
</evidence>
<keyword evidence="4" id="KW-1133">Transmembrane helix</keyword>
<evidence type="ECO:0000313" key="9">
    <source>
        <dbReference type="Proteomes" id="UP000290289"/>
    </source>
</evidence>
<dbReference type="GO" id="GO:0006631">
    <property type="term" value="P:fatty acid metabolic process"/>
    <property type="evidence" value="ECO:0007669"/>
    <property type="project" value="UniProtKB-UniPathway"/>
</dbReference>
<keyword evidence="3" id="KW-0812">Transmembrane</keyword>
<comment type="caution">
    <text evidence="8">The sequence shown here is derived from an EMBL/GenBank/DDBJ whole genome shotgun (WGS) entry which is preliminary data.</text>
</comment>
<organism evidence="8 9">
    <name type="scientific">Malus domestica</name>
    <name type="common">Apple</name>
    <name type="synonym">Pyrus malus</name>
    <dbReference type="NCBI Taxonomy" id="3750"/>
    <lineage>
        <taxon>Eukaryota</taxon>
        <taxon>Viridiplantae</taxon>
        <taxon>Streptophyta</taxon>
        <taxon>Embryophyta</taxon>
        <taxon>Tracheophyta</taxon>
        <taxon>Spermatophyta</taxon>
        <taxon>Magnoliopsida</taxon>
        <taxon>eudicotyledons</taxon>
        <taxon>Gunneridae</taxon>
        <taxon>Pentapetalae</taxon>
        <taxon>rosids</taxon>
        <taxon>fabids</taxon>
        <taxon>Rosales</taxon>
        <taxon>Rosaceae</taxon>
        <taxon>Amygdaloideae</taxon>
        <taxon>Maleae</taxon>
        <taxon>Malus</taxon>
    </lineage>
</organism>
<evidence type="ECO:0000256" key="6">
    <source>
        <dbReference type="SAM" id="MobiDB-lite"/>
    </source>
</evidence>
<comment type="subcellular location">
    <subcellularLocation>
        <location evidence="1">Membrane</location>
        <topology evidence="1">Multi-pass membrane protein</topology>
    </subcellularLocation>
</comment>